<dbReference type="InterPro" id="IPR015424">
    <property type="entry name" value="PyrdxlP-dep_Trfase"/>
</dbReference>
<evidence type="ECO:0000313" key="9">
    <source>
        <dbReference type="Proteomes" id="UP000308768"/>
    </source>
</evidence>
<evidence type="ECO:0000256" key="4">
    <source>
        <dbReference type="ARBA" id="ARBA00022898"/>
    </source>
</evidence>
<keyword evidence="3" id="KW-0521">NADP</keyword>
<name>A0A4U0X4P7_9PEZI</name>
<dbReference type="InterPro" id="IPR036291">
    <property type="entry name" value="NAD(P)-bd_dom_sf"/>
</dbReference>
<dbReference type="AlphaFoldDB" id="A0A4U0X4P7"/>
<accession>A0A4U0X4P7</accession>
<dbReference type="PANTHER" id="PTHR43639:SF1">
    <property type="entry name" value="SHORT-CHAIN DEHYDROGENASE_REDUCTASE FAMILY PROTEIN"/>
    <property type="match status" value="1"/>
</dbReference>
<evidence type="ECO:0000256" key="6">
    <source>
        <dbReference type="ARBA" id="ARBA00023239"/>
    </source>
</evidence>
<comment type="caution">
    <text evidence="8">The sequence shown here is derived from an EMBL/GenBank/DDBJ whole genome shotgun (WGS) entry which is preliminary data.</text>
</comment>
<dbReference type="InterPro" id="IPR015421">
    <property type="entry name" value="PyrdxlP-dep_Trfase_major"/>
</dbReference>
<keyword evidence="4 7" id="KW-0663">Pyridoxal phosphate</keyword>
<evidence type="ECO:0000256" key="2">
    <source>
        <dbReference type="ARBA" id="ARBA00006484"/>
    </source>
</evidence>
<evidence type="ECO:0000256" key="1">
    <source>
        <dbReference type="ARBA" id="ARBA00001933"/>
    </source>
</evidence>
<proteinExistence type="inferred from homology"/>
<dbReference type="PANTHER" id="PTHR43639">
    <property type="entry name" value="OXIDOREDUCTASE, SHORT-CHAIN DEHYDROGENASE/REDUCTASE FAMILY (AFU_ORTHOLOGUE AFUA_5G02870)"/>
    <property type="match status" value="1"/>
</dbReference>
<keyword evidence="5" id="KW-0560">Oxidoreductase</keyword>
<dbReference type="PRINTS" id="PR00080">
    <property type="entry name" value="SDRFAMILY"/>
</dbReference>
<dbReference type="NCBIfam" id="NF005559">
    <property type="entry name" value="PRK07231.1"/>
    <property type="match status" value="1"/>
</dbReference>
<evidence type="ECO:0000256" key="5">
    <source>
        <dbReference type="ARBA" id="ARBA00023002"/>
    </source>
</evidence>
<protein>
    <submittedName>
        <fullName evidence="8">Uncharacterized protein</fullName>
    </submittedName>
</protein>
<reference evidence="8 9" key="1">
    <citation type="submission" date="2017-03" db="EMBL/GenBank/DDBJ databases">
        <title>Genomes of endolithic fungi from Antarctica.</title>
        <authorList>
            <person name="Coleine C."/>
            <person name="Masonjones S."/>
            <person name="Stajich J.E."/>
        </authorList>
    </citation>
    <scope>NUCLEOTIDE SEQUENCE [LARGE SCALE GENOMIC DNA]</scope>
    <source>
        <strain evidence="8 9">CCFEE 5187</strain>
    </source>
</reference>
<dbReference type="Gene3D" id="3.40.50.720">
    <property type="entry name" value="NAD(P)-binding Rossmann-like Domain"/>
    <property type="match status" value="1"/>
</dbReference>
<dbReference type="Pfam" id="PF00282">
    <property type="entry name" value="Pyridoxal_deC"/>
    <property type="match status" value="1"/>
</dbReference>
<gene>
    <name evidence="8" type="ORF">B0A49_03474</name>
</gene>
<dbReference type="FunFam" id="3.40.50.720:FF:000084">
    <property type="entry name" value="Short-chain dehydrogenase reductase"/>
    <property type="match status" value="1"/>
</dbReference>
<evidence type="ECO:0000313" key="8">
    <source>
        <dbReference type="EMBL" id="TKA70667.1"/>
    </source>
</evidence>
<keyword evidence="9" id="KW-1185">Reference proteome</keyword>
<dbReference type="GO" id="GO:0016830">
    <property type="term" value="F:carbon-carbon lyase activity"/>
    <property type="evidence" value="ECO:0007669"/>
    <property type="project" value="InterPro"/>
</dbReference>
<sequence>MEHTLHGDEEISTITEALSHVLERSVSDKVLPEERSLERARNSLLTGLPDEGLGFQATVEHMSSDIAPALNQSSLSPNYYGFVTGGATLAAAVADHLVVHYDQNVQVHLPHETIATEVEDRALELLCSLLYLDPGRWRHRTFTTGATASNVLGLACAREHVVARAAARKDYDSANLLEEVGNVRVSIAEVGILRAMRNAGLEDVQILTTVPHSSLSKAASLKDAPHRFDLELLGEELEKPGVANIVVISCGEVNTGLFATNGMEEMARIRTMCDVRNSWIHVDGAFGLLGRLLNSSDYDNIRRGCEGIELADSITGDCHKLLNTPYDCGFFLSCHRSTASQVFQNPNAAYLNAVSATGIASPLHVGIENSRRFRALPVYATLSAYGRSGYRDMLKRQVRCARAVAQFLLGHRAYELLPERVAHSSERDALADVYIIVLFRAKDETLNKDLGTGRLQGKVGIVTGGGAGFGAGIVKKFTTEGAHVLVVDINKDNAESVASSCPIGSALAFRGDVTSEKDWKSALEAIVKKFGKLDVVVNNAGVVHKARASHEVPEEDFDRMFAINVKPLYLSTKVMIPHWKEQGTGGLFINVSSISEPRPRPNLVWYAASKGAVSVATRGLSVEYAKDNIRYNAIRPSAGETGMVPNVLGGSDTPEGRERILATVPLGRLSTPEDVGNVACFLASDEASYMTGACVDIDGGRGV</sequence>
<dbReference type="SUPFAM" id="SSF53383">
    <property type="entry name" value="PLP-dependent transferases"/>
    <property type="match status" value="1"/>
</dbReference>
<dbReference type="EMBL" id="NAJN01000626">
    <property type="protein sequence ID" value="TKA70667.1"/>
    <property type="molecule type" value="Genomic_DNA"/>
</dbReference>
<evidence type="ECO:0000256" key="3">
    <source>
        <dbReference type="ARBA" id="ARBA00022857"/>
    </source>
</evidence>
<dbReference type="GO" id="GO:0019752">
    <property type="term" value="P:carboxylic acid metabolic process"/>
    <property type="evidence" value="ECO:0007669"/>
    <property type="project" value="InterPro"/>
</dbReference>
<keyword evidence="6" id="KW-0456">Lyase</keyword>
<dbReference type="OrthoDB" id="2161780at2759"/>
<dbReference type="PRINTS" id="PR00081">
    <property type="entry name" value="GDHRDH"/>
</dbReference>
<dbReference type="STRING" id="331657.A0A4U0X4P7"/>
<dbReference type="InterPro" id="IPR002129">
    <property type="entry name" value="PyrdxlP-dep_de-COase"/>
</dbReference>
<evidence type="ECO:0000256" key="7">
    <source>
        <dbReference type="PIRSR" id="PIRSR602129-50"/>
    </source>
</evidence>
<comment type="similarity">
    <text evidence="2">Belongs to the short-chain dehydrogenases/reductases (SDR) family.</text>
</comment>
<dbReference type="InterPro" id="IPR002347">
    <property type="entry name" value="SDR_fam"/>
</dbReference>
<dbReference type="Gene3D" id="3.40.640.10">
    <property type="entry name" value="Type I PLP-dependent aspartate aminotransferase-like (Major domain)"/>
    <property type="match status" value="1"/>
</dbReference>
<feature type="modified residue" description="N6-(pyridoxal phosphate)lysine" evidence="7">
    <location>
        <position position="320"/>
    </location>
</feature>
<dbReference type="SUPFAM" id="SSF51735">
    <property type="entry name" value="NAD(P)-binding Rossmann-fold domains"/>
    <property type="match status" value="1"/>
</dbReference>
<dbReference type="GO" id="GO:0016491">
    <property type="term" value="F:oxidoreductase activity"/>
    <property type="evidence" value="ECO:0007669"/>
    <property type="project" value="UniProtKB-KW"/>
</dbReference>
<dbReference type="Pfam" id="PF13561">
    <property type="entry name" value="adh_short_C2"/>
    <property type="match status" value="1"/>
</dbReference>
<organism evidence="8 9">
    <name type="scientific">Cryomyces minteri</name>
    <dbReference type="NCBI Taxonomy" id="331657"/>
    <lineage>
        <taxon>Eukaryota</taxon>
        <taxon>Fungi</taxon>
        <taxon>Dikarya</taxon>
        <taxon>Ascomycota</taxon>
        <taxon>Pezizomycotina</taxon>
        <taxon>Dothideomycetes</taxon>
        <taxon>Dothideomycetes incertae sedis</taxon>
        <taxon>Cryomyces</taxon>
    </lineage>
</organism>
<dbReference type="Proteomes" id="UP000308768">
    <property type="component" value="Unassembled WGS sequence"/>
</dbReference>
<dbReference type="GO" id="GO:0030170">
    <property type="term" value="F:pyridoxal phosphate binding"/>
    <property type="evidence" value="ECO:0007669"/>
    <property type="project" value="InterPro"/>
</dbReference>
<comment type="cofactor">
    <cofactor evidence="1 7">
        <name>pyridoxal 5'-phosphate</name>
        <dbReference type="ChEBI" id="CHEBI:597326"/>
    </cofactor>
</comment>